<comment type="caution">
    <text evidence="2">The sequence shown here is derived from an EMBL/GenBank/DDBJ whole genome shotgun (WGS) entry which is preliminary data.</text>
</comment>
<evidence type="ECO:0000256" key="1">
    <source>
        <dbReference type="SAM" id="Phobius"/>
    </source>
</evidence>
<name>A0ABQ9JWS2_9CUCU</name>
<gene>
    <name evidence="2" type="ORF">NQ317_013942</name>
</gene>
<evidence type="ECO:0000313" key="2">
    <source>
        <dbReference type="EMBL" id="KAJ8982157.1"/>
    </source>
</evidence>
<organism evidence="2 3">
    <name type="scientific">Molorchus minor</name>
    <dbReference type="NCBI Taxonomy" id="1323400"/>
    <lineage>
        <taxon>Eukaryota</taxon>
        <taxon>Metazoa</taxon>
        <taxon>Ecdysozoa</taxon>
        <taxon>Arthropoda</taxon>
        <taxon>Hexapoda</taxon>
        <taxon>Insecta</taxon>
        <taxon>Pterygota</taxon>
        <taxon>Neoptera</taxon>
        <taxon>Endopterygota</taxon>
        <taxon>Coleoptera</taxon>
        <taxon>Polyphaga</taxon>
        <taxon>Cucujiformia</taxon>
        <taxon>Chrysomeloidea</taxon>
        <taxon>Cerambycidae</taxon>
        <taxon>Lamiinae</taxon>
        <taxon>Monochamini</taxon>
        <taxon>Molorchus</taxon>
    </lineage>
</organism>
<dbReference type="Proteomes" id="UP001162164">
    <property type="component" value="Unassembled WGS sequence"/>
</dbReference>
<protein>
    <submittedName>
        <fullName evidence="2">Uncharacterized protein</fullName>
    </submittedName>
</protein>
<keyword evidence="1" id="KW-0472">Membrane</keyword>
<dbReference type="EMBL" id="JAPWTJ010000141">
    <property type="protein sequence ID" value="KAJ8982157.1"/>
    <property type="molecule type" value="Genomic_DNA"/>
</dbReference>
<proteinExistence type="predicted"/>
<sequence>MEYLLLLGRFFICHREWFYPLDLIKQVNCIHSSVIIPTRSKLVLMQTSHLNLHMPLFFRINVIIVILVVFEFKFILICKVKQRKHTLHFKFAPDYRRRISEDNAPCLFTYFILFASRKYVFLPGRITFTSTILPAADHVFANLEHCAAVVNTTEHY</sequence>
<accession>A0ABQ9JWS2</accession>
<feature type="transmembrane region" description="Helical" evidence="1">
    <location>
        <begin position="56"/>
        <end position="76"/>
    </location>
</feature>
<keyword evidence="3" id="KW-1185">Reference proteome</keyword>
<reference evidence="2" key="1">
    <citation type="journal article" date="2023" name="Insect Mol. Biol.">
        <title>Genome sequencing provides insights into the evolution of gene families encoding plant cell wall-degrading enzymes in longhorned beetles.</title>
        <authorList>
            <person name="Shin N.R."/>
            <person name="Okamura Y."/>
            <person name="Kirsch R."/>
            <person name="Pauchet Y."/>
        </authorList>
    </citation>
    <scope>NUCLEOTIDE SEQUENCE</scope>
    <source>
        <strain evidence="2">MMC_N1</strain>
    </source>
</reference>
<keyword evidence="1" id="KW-1133">Transmembrane helix</keyword>
<keyword evidence="1" id="KW-0812">Transmembrane</keyword>
<evidence type="ECO:0000313" key="3">
    <source>
        <dbReference type="Proteomes" id="UP001162164"/>
    </source>
</evidence>